<dbReference type="EMBL" id="CM042010">
    <property type="protein sequence ID" value="KAI3780539.1"/>
    <property type="molecule type" value="Genomic_DNA"/>
</dbReference>
<accession>A0ACB9GAL4</accession>
<sequence>MDILISLEPSNMVVIRIENGHKCSGELNLKNVMYTMPIAFRLKPVNKTRYTVKPHSGIISPLTTLTEKIKGIYLKPAEHLSLPILASSRAFTSNNEISRLLNISRSISIGSRREGNRVCSQKISFGGKKLFARAALFERDNDGEVKRQPPSKKVFNGDSGIRRQNVSFAEAVKGSRISKKDSVEGNVTESNMVRHFALKSVAIHESETLEKIEYLKEKLIGEDRIKEVEPQPVGDNNGRNESFSDNKEIVEKESSEEDDDDWFQTSDEESVVRCTEGEFEESDGDSRIEESLFDSPSKTTHAGTVNIELSDEEVRLVKPDSVQMVNAVDNAVDTPNSPKKAVNDAGGNYNHSTSREGEKIDSENVGNMGNAFVGDQGRMFGSATVEPSQLTPLGHVRATKIEAELTEVRNSATCASLFGSEKSDCLRKEAKLNIWGKGRDLGNAFEEWQRSERLPHFAVVRGGSYEMIFVFLFCEHSTKRKINGGIRACRILVTKVLVRRQIRVVEEERVAGA</sequence>
<reference evidence="2" key="1">
    <citation type="journal article" date="2022" name="Mol. Ecol. Resour.">
        <title>The genomes of chicory, endive, great burdock and yacon provide insights into Asteraceae palaeo-polyploidization history and plant inulin production.</title>
        <authorList>
            <person name="Fan W."/>
            <person name="Wang S."/>
            <person name="Wang H."/>
            <person name="Wang A."/>
            <person name="Jiang F."/>
            <person name="Liu H."/>
            <person name="Zhao H."/>
            <person name="Xu D."/>
            <person name="Zhang Y."/>
        </authorList>
    </citation>
    <scope>NUCLEOTIDE SEQUENCE [LARGE SCALE GENOMIC DNA]</scope>
    <source>
        <strain evidence="2">cv. Punajuju</strain>
    </source>
</reference>
<name>A0ACB9GAL4_CICIN</name>
<comment type="caution">
    <text evidence="1">The sequence shown here is derived from an EMBL/GenBank/DDBJ whole genome shotgun (WGS) entry which is preliminary data.</text>
</comment>
<evidence type="ECO:0000313" key="2">
    <source>
        <dbReference type="Proteomes" id="UP001055811"/>
    </source>
</evidence>
<evidence type="ECO:0000313" key="1">
    <source>
        <dbReference type="EMBL" id="KAI3780539.1"/>
    </source>
</evidence>
<dbReference type="Proteomes" id="UP001055811">
    <property type="component" value="Linkage Group LG02"/>
</dbReference>
<gene>
    <name evidence="1" type="ORF">L2E82_10522</name>
</gene>
<keyword evidence="2" id="KW-1185">Reference proteome</keyword>
<proteinExistence type="predicted"/>
<organism evidence="1 2">
    <name type="scientific">Cichorium intybus</name>
    <name type="common">Chicory</name>
    <dbReference type="NCBI Taxonomy" id="13427"/>
    <lineage>
        <taxon>Eukaryota</taxon>
        <taxon>Viridiplantae</taxon>
        <taxon>Streptophyta</taxon>
        <taxon>Embryophyta</taxon>
        <taxon>Tracheophyta</taxon>
        <taxon>Spermatophyta</taxon>
        <taxon>Magnoliopsida</taxon>
        <taxon>eudicotyledons</taxon>
        <taxon>Gunneridae</taxon>
        <taxon>Pentapetalae</taxon>
        <taxon>asterids</taxon>
        <taxon>campanulids</taxon>
        <taxon>Asterales</taxon>
        <taxon>Asteraceae</taxon>
        <taxon>Cichorioideae</taxon>
        <taxon>Cichorieae</taxon>
        <taxon>Cichoriinae</taxon>
        <taxon>Cichorium</taxon>
    </lineage>
</organism>
<reference evidence="1 2" key="2">
    <citation type="journal article" date="2022" name="Mol. Ecol. Resour.">
        <title>The genomes of chicory, endive, great burdock and yacon provide insights into Asteraceae paleo-polyploidization history and plant inulin production.</title>
        <authorList>
            <person name="Fan W."/>
            <person name="Wang S."/>
            <person name="Wang H."/>
            <person name="Wang A."/>
            <person name="Jiang F."/>
            <person name="Liu H."/>
            <person name="Zhao H."/>
            <person name="Xu D."/>
            <person name="Zhang Y."/>
        </authorList>
    </citation>
    <scope>NUCLEOTIDE SEQUENCE [LARGE SCALE GENOMIC DNA]</scope>
    <source>
        <strain evidence="2">cv. Punajuju</strain>
        <tissue evidence="1">Leaves</tissue>
    </source>
</reference>
<protein>
    <submittedName>
        <fullName evidence="1">Uncharacterized protein</fullName>
    </submittedName>
</protein>